<reference evidence="3" key="1">
    <citation type="journal article" date="2014" name="Int. J. Syst. Evol. Microbiol.">
        <title>Complete genome of a new Firmicutes species belonging to the dominant human colonic microbiota ('Ruminococcus bicirculans') reveals two chromosomes and a selective capacity to utilize plant glucans.</title>
        <authorList>
            <consortium name="NISC Comparative Sequencing Program"/>
            <person name="Wegmann U."/>
            <person name="Louis P."/>
            <person name="Goesmann A."/>
            <person name="Henrissat B."/>
            <person name="Duncan S.H."/>
            <person name="Flint H.J."/>
        </authorList>
    </citation>
    <scope>NUCLEOTIDE SEQUENCE</scope>
    <source>
        <strain evidence="3">NBRC 106310</strain>
    </source>
</reference>
<dbReference type="EMBL" id="AP027728">
    <property type="protein sequence ID" value="BDZ40660.1"/>
    <property type="molecule type" value="Genomic_DNA"/>
</dbReference>
<accession>A0ABN6X798</accession>
<reference evidence="3" key="3">
    <citation type="submission" date="2023-02" db="EMBL/GenBank/DDBJ databases">
        <authorList>
            <person name="Sun Q."/>
            <person name="Mori K."/>
        </authorList>
    </citation>
    <scope>NUCLEOTIDE SEQUENCE</scope>
    <source>
        <strain evidence="3">NBRC 106310</strain>
    </source>
</reference>
<dbReference type="Proteomes" id="UP001321543">
    <property type="component" value="Chromosome"/>
</dbReference>
<organism evidence="3 4">
    <name type="scientific">Microbacterium suwonense</name>
    <dbReference type="NCBI Taxonomy" id="683047"/>
    <lineage>
        <taxon>Bacteria</taxon>
        <taxon>Bacillati</taxon>
        <taxon>Actinomycetota</taxon>
        <taxon>Actinomycetes</taxon>
        <taxon>Micrococcales</taxon>
        <taxon>Microbacteriaceae</taxon>
        <taxon>Microbacterium</taxon>
    </lineage>
</organism>
<sequence>MDTLDERLASMAQALPAEAENEAHRMARATAPTRRKRARWMLPALVGGAVVLTAGTSIGVATMSHWAGVEMPLENVRNEQPIPLNWVTESGHSEQCRAWIEIRNPQDGDRASLDAAILAHNWTGLGQRMYDDGTPEPDDADGEGRVGAGLEPVLRAFAEDTFPGIAWLNANAGTTTRAVAATGFTCVPDVE</sequence>
<keyword evidence="4" id="KW-1185">Reference proteome</keyword>
<name>A0ABN6X798_9MICO</name>
<evidence type="ECO:0000256" key="1">
    <source>
        <dbReference type="SAM" id="Phobius"/>
    </source>
</evidence>
<dbReference type="RefSeq" id="WP_286301207.1">
    <property type="nucleotide sequence ID" value="NZ_AP027728.1"/>
</dbReference>
<dbReference type="EMBL" id="AP027728">
    <property type="protein sequence ID" value="BDZ37394.1"/>
    <property type="molecule type" value="Genomic_DNA"/>
</dbReference>
<keyword evidence="1" id="KW-1133">Transmembrane helix</keyword>
<evidence type="ECO:0000313" key="2">
    <source>
        <dbReference type="EMBL" id="BDZ37394.1"/>
    </source>
</evidence>
<feature type="transmembrane region" description="Helical" evidence="1">
    <location>
        <begin position="44"/>
        <end position="67"/>
    </location>
</feature>
<protein>
    <submittedName>
        <fullName evidence="3">Uncharacterized protein</fullName>
    </submittedName>
</protein>
<keyword evidence="1" id="KW-0472">Membrane</keyword>
<proteinExistence type="predicted"/>
<reference evidence="4" key="2">
    <citation type="journal article" date="2019" name="Int. J. Syst. Evol. Microbiol.">
        <title>The Global Catalogue of Microorganisms (GCM) 10K type strain sequencing project: providing services to taxonomists for standard genome sequencing and annotation.</title>
        <authorList>
            <consortium name="The Broad Institute Genomics Platform"/>
            <consortium name="The Broad Institute Genome Sequencing Center for Infectious Disease"/>
            <person name="Wu L."/>
            <person name="Ma J."/>
        </authorList>
    </citation>
    <scope>NUCLEOTIDE SEQUENCE [LARGE SCALE GENOMIC DNA]</scope>
    <source>
        <strain evidence="4">NBRC 106310</strain>
    </source>
</reference>
<evidence type="ECO:0000313" key="4">
    <source>
        <dbReference type="Proteomes" id="UP001321543"/>
    </source>
</evidence>
<keyword evidence="1" id="KW-0812">Transmembrane</keyword>
<gene>
    <name evidence="2" type="ORF">GCM10025863_00080</name>
    <name evidence="3" type="ORF">GCM10025863_32740</name>
</gene>
<evidence type="ECO:0000313" key="3">
    <source>
        <dbReference type="EMBL" id="BDZ40660.1"/>
    </source>
</evidence>